<dbReference type="GO" id="GO:0005743">
    <property type="term" value="C:mitochondrial inner membrane"/>
    <property type="evidence" value="ECO:0007669"/>
    <property type="project" value="TreeGrafter"/>
</dbReference>
<keyword evidence="3 6" id="KW-0812">Transmembrane</keyword>
<keyword evidence="4 6" id="KW-1133">Transmembrane helix</keyword>
<dbReference type="OrthoDB" id="2148490at2759"/>
<evidence type="ECO:0000256" key="5">
    <source>
        <dbReference type="ARBA" id="ARBA00023136"/>
    </source>
</evidence>
<keyword evidence="5 6" id="KW-0472">Membrane</keyword>
<comment type="caution">
    <text evidence="7">The sequence shown here is derived from an EMBL/GenBank/DDBJ whole genome shotgun (WGS) entry which is preliminary data.</text>
</comment>
<dbReference type="AlphaFoldDB" id="A0A086T250"/>
<evidence type="ECO:0000313" key="7">
    <source>
        <dbReference type="EMBL" id="KFH43432.1"/>
    </source>
</evidence>
<comment type="subcellular location">
    <subcellularLocation>
        <location evidence="1">Membrane</location>
        <topology evidence="1">Multi-pass membrane protein</topology>
    </subcellularLocation>
</comment>
<dbReference type="Proteomes" id="UP000029964">
    <property type="component" value="Unassembled WGS sequence"/>
</dbReference>
<protein>
    <submittedName>
        <fullName evidence="7">Mitochondrial inner membrane protein-like protein</fullName>
    </submittedName>
</protein>
<gene>
    <name evidence="7" type="ORF">ACRE_057860</name>
</gene>
<dbReference type="GO" id="GO:0033617">
    <property type="term" value="P:mitochondrial respiratory chain complex IV assembly"/>
    <property type="evidence" value="ECO:0007669"/>
    <property type="project" value="TreeGrafter"/>
</dbReference>
<evidence type="ECO:0000256" key="6">
    <source>
        <dbReference type="SAM" id="Phobius"/>
    </source>
</evidence>
<evidence type="ECO:0000256" key="2">
    <source>
        <dbReference type="ARBA" id="ARBA00009877"/>
    </source>
</evidence>
<feature type="transmembrane region" description="Helical" evidence="6">
    <location>
        <begin position="265"/>
        <end position="287"/>
    </location>
</feature>
<accession>A0A086T250</accession>
<dbReference type="EMBL" id="JPKY01000069">
    <property type="protein sequence ID" value="KFH43432.1"/>
    <property type="molecule type" value="Genomic_DNA"/>
</dbReference>
<organism evidence="7 8">
    <name type="scientific">Hapsidospora chrysogenum (strain ATCC 11550 / CBS 779.69 / DSM 880 / IAM 14645 / JCM 23072 / IMI 49137)</name>
    <name type="common">Acremonium chrysogenum</name>
    <dbReference type="NCBI Taxonomy" id="857340"/>
    <lineage>
        <taxon>Eukaryota</taxon>
        <taxon>Fungi</taxon>
        <taxon>Dikarya</taxon>
        <taxon>Ascomycota</taxon>
        <taxon>Pezizomycotina</taxon>
        <taxon>Sordariomycetes</taxon>
        <taxon>Hypocreomycetidae</taxon>
        <taxon>Hypocreales</taxon>
        <taxon>Bionectriaceae</taxon>
        <taxon>Hapsidospora</taxon>
    </lineage>
</organism>
<dbReference type="STRING" id="857340.A0A086T250"/>
<evidence type="ECO:0000256" key="4">
    <source>
        <dbReference type="ARBA" id="ARBA00022989"/>
    </source>
</evidence>
<comment type="similarity">
    <text evidence="2">Belongs to the OXA1/ALB3/YidC family.</text>
</comment>
<sequence length="344" mass="38406">MSLLQRPALRRLQVRPGVPLPVARAGAPPSSRRHFSVAESWTALSTSTAETIVQVHQAGLPWWLTIPLVAATINFSIRLPMQAYSRTLQNRRHKVQPFLDAWAYRHSREVDAPGAPPPVKGDAAHVEKMKRLTKTRVRLYKNYRCENWKSFLPLAGSVPFITMTDALRRLASPDLAPPDIGLKPQGGTDPSTLIDPSIAEGGLAWFTNLTAADPYLILPVTCSVILGASVYRGMDRKTVLDMLTGRNRPVRGTGQTGWEMVRRTLLWLPLFPLALYQAPAAMFLYWFTTFSLTHLNNAIIGRWRPPPTRTLHTPTGVRHVRPWLHSSVMDKPRSDRAAPKAEAA</sequence>
<dbReference type="PANTHER" id="PTHR12428:SF65">
    <property type="entry name" value="CYTOCHROME C OXIDASE ASSEMBLY PROTEIN COX18, MITOCHONDRIAL"/>
    <property type="match status" value="1"/>
</dbReference>
<dbReference type="PANTHER" id="PTHR12428">
    <property type="entry name" value="OXA1"/>
    <property type="match status" value="1"/>
</dbReference>
<dbReference type="InterPro" id="IPR001708">
    <property type="entry name" value="YidC/ALB3/OXA1/COX18"/>
</dbReference>
<evidence type="ECO:0000313" key="8">
    <source>
        <dbReference type="Proteomes" id="UP000029964"/>
    </source>
</evidence>
<evidence type="ECO:0000256" key="1">
    <source>
        <dbReference type="ARBA" id="ARBA00004141"/>
    </source>
</evidence>
<dbReference type="GO" id="GO:0032979">
    <property type="term" value="P:protein insertion into mitochondrial inner membrane from matrix"/>
    <property type="evidence" value="ECO:0007669"/>
    <property type="project" value="TreeGrafter"/>
</dbReference>
<reference evidence="8" key="1">
    <citation type="journal article" date="2014" name="Genome Announc.">
        <title>Genome sequence and annotation of Acremonium chrysogenum, producer of the beta-lactam antibiotic cephalosporin C.</title>
        <authorList>
            <person name="Terfehr D."/>
            <person name="Dahlmann T.A."/>
            <person name="Specht T."/>
            <person name="Zadra I."/>
            <person name="Kuernsteiner H."/>
            <person name="Kueck U."/>
        </authorList>
    </citation>
    <scope>NUCLEOTIDE SEQUENCE [LARGE SCALE GENOMIC DNA]</scope>
    <source>
        <strain evidence="8">ATCC 11550 / CBS 779.69 / DSM 880 / IAM 14645 / JCM 23072 / IMI 49137</strain>
    </source>
</reference>
<proteinExistence type="inferred from homology"/>
<name>A0A086T250_HAPC1</name>
<evidence type="ECO:0000256" key="3">
    <source>
        <dbReference type="ARBA" id="ARBA00022692"/>
    </source>
</evidence>
<dbReference type="HOGENOM" id="CLU_029282_1_1_1"/>
<dbReference type="GO" id="GO:0032977">
    <property type="term" value="F:membrane insertase activity"/>
    <property type="evidence" value="ECO:0007669"/>
    <property type="project" value="InterPro"/>
</dbReference>
<keyword evidence="8" id="KW-1185">Reference proteome</keyword>